<reference evidence="3" key="1">
    <citation type="submission" date="2016-10" db="EMBL/GenBank/DDBJ databases">
        <authorList>
            <person name="Varghese N."/>
            <person name="Submissions S."/>
        </authorList>
    </citation>
    <scope>NUCLEOTIDE SEQUENCE [LARGE SCALE GENOMIC DNA]</scope>
    <source>
        <strain evidence="3">DSM 24499</strain>
    </source>
</reference>
<sequence length="184" mass="21153">MEFAVGDSVQVIDDDIEGEIVEIQGDILTIETSDGFPMKFPTKDLVKIQQDVEPLLELESDTIAEALQEKEHFRKNKKRASNKKKEKQIPPMEVDLHIEKLLPSKKGLSNHDILTKQLDTARGQLEFAIRKRIQKIVFIHGVGEGVLKAELEYLFSRYENVKFYDANYQRYGLGATEVYIFQNP</sequence>
<evidence type="ECO:0000259" key="1">
    <source>
        <dbReference type="Pfam" id="PF01713"/>
    </source>
</evidence>
<organism evidence="2 3">
    <name type="scientific">Zunongwangia mangrovi</name>
    <dbReference type="NCBI Taxonomy" id="1334022"/>
    <lineage>
        <taxon>Bacteria</taxon>
        <taxon>Pseudomonadati</taxon>
        <taxon>Bacteroidota</taxon>
        <taxon>Flavobacteriia</taxon>
        <taxon>Flavobacteriales</taxon>
        <taxon>Flavobacteriaceae</taxon>
        <taxon>Zunongwangia</taxon>
    </lineage>
</organism>
<proteinExistence type="predicted"/>
<dbReference type="InterPro" id="IPR036063">
    <property type="entry name" value="Smr_dom_sf"/>
</dbReference>
<dbReference type="Gene3D" id="3.30.1370.110">
    <property type="match status" value="1"/>
</dbReference>
<dbReference type="OrthoDB" id="1524810at2"/>
<dbReference type="RefSeq" id="WP_092544302.1">
    <property type="nucleotide sequence ID" value="NZ_FOKV01000009.1"/>
</dbReference>
<accession>A0A1I1MCM5</accession>
<evidence type="ECO:0000313" key="3">
    <source>
        <dbReference type="Proteomes" id="UP000199438"/>
    </source>
</evidence>
<dbReference type="Proteomes" id="UP000199438">
    <property type="component" value="Unassembled WGS sequence"/>
</dbReference>
<protein>
    <submittedName>
        <fullName evidence="2">Smr domain-containing protein</fullName>
    </submittedName>
</protein>
<dbReference type="InterPro" id="IPR002625">
    <property type="entry name" value="Smr_dom"/>
</dbReference>
<dbReference type="STRING" id="1334022.SAMN04487907_10914"/>
<name>A0A1I1MCM5_9FLAO</name>
<feature type="domain" description="Smr" evidence="1">
    <location>
        <begin position="122"/>
        <end position="179"/>
    </location>
</feature>
<keyword evidence="3" id="KW-1185">Reference proteome</keyword>
<dbReference type="AlphaFoldDB" id="A0A1I1MCM5"/>
<evidence type="ECO:0000313" key="2">
    <source>
        <dbReference type="EMBL" id="SFC79440.1"/>
    </source>
</evidence>
<dbReference type="EMBL" id="FOKV01000009">
    <property type="protein sequence ID" value="SFC79440.1"/>
    <property type="molecule type" value="Genomic_DNA"/>
</dbReference>
<dbReference type="Pfam" id="PF01713">
    <property type="entry name" value="Smr"/>
    <property type="match status" value="1"/>
</dbReference>
<gene>
    <name evidence="2" type="ORF">SAMN04487907_10914</name>
</gene>